<keyword evidence="1" id="KW-0472">Membrane</keyword>
<keyword evidence="3" id="KW-1185">Reference proteome</keyword>
<evidence type="ECO:0000313" key="2">
    <source>
        <dbReference type="EMBL" id="QEE09264.1"/>
    </source>
</evidence>
<sequence length="80" mass="9501">MNAYVGGNMVRKKAEKHTELTEAEKEMLQEIIITYQSVKVMSRFMKWIAFFLFLLILDFARFIDAIDNVIAHLKQWFSKN</sequence>
<gene>
    <name evidence="2" type="ORF">D1093_06435</name>
</gene>
<accession>A0A5B9CXH9</accession>
<organism evidence="2 3">
    <name type="scientific">Bartonella kosoyi</name>
    <dbReference type="NCBI Taxonomy" id="2133959"/>
    <lineage>
        <taxon>Bacteria</taxon>
        <taxon>Pseudomonadati</taxon>
        <taxon>Pseudomonadota</taxon>
        <taxon>Alphaproteobacteria</taxon>
        <taxon>Hyphomicrobiales</taxon>
        <taxon>Bartonellaceae</taxon>
        <taxon>Bartonella</taxon>
    </lineage>
</organism>
<evidence type="ECO:0000313" key="3">
    <source>
        <dbReference type="Proteomes" id="UP000321940"/>
    </source>
</evidence>
<keyword evidence="1" id="KW-1133">Transmembrane helix</keyword>
<dbReference type="EMBL" id="CP031843">
    <property type="protein sequence ID" value="QEE09264.1"/>
    <property type="molecule type" value="Genomic_DNA"/>
</dbReference>
<dbReference type="AlphaFoldDB" id="A0A5B9CXH9"/>
<name>A0A5B9CXH9_9HYPH</name>
<dbReference type="KEGG" id="bky:D1093_06435"/>
<feature type="transmembrane region" description="Helical" evidence="1">
    <location>
        <begin position="44"/>
        <end position="63"/>
    </location>
</feature>
<dbReference type="Proteomes" id="UP000321940">
    <property type="component" value="Chromosome"/>
</dbReference>
<proteinExistence type="predicted"/>
<protein>
    <submittedName>
        <fullName evidence="2">Uncharacterized protein</fullName>
    </submittedName>
</protein>
<keyword evidence="1" id="KW-0812">Transmembrane</keyword>
<evidence type="ECO:0000256" key="1">
    <source>
        <dbReference type="SAM" id="Phobius"/>
    </source>
</evidence>
<reference evidence="2 3" key="1">
    <citation type="journal article" date="2020" name="Int. J. Syst. Evol. Microbiol.">
        <title>Bartonella kosoyi sp. nov. and Bartonella krasnovii sp. nov., two novel species closely related to the zoonotic Bartonella elizabethae, isolated from black rats and wild desert rodent-fleas.</title>
        <authorList>
            <person name="Gutierrez R."/>
            <person name="Shalit T."/>
            <person name="Markus B."/>
            <person name="Yuan C."/>
            <person name="Nachum-Biala Y."/>
            <person name="Elad D."/>
            <person name="Harrus S."/>
        </authorList>
    </citation>
    <scope>NUCLEOTIDE SEQUENCE [LARGE SCALE GENOMIC DNA]</scope>
    <source>
        <strain evidence="2 3">Tel Aviv</strain>
    </source>
</reference>